<gene>
    <name evidence="2" type="ORF">Zm00014a_006734</name>
</gene>
<organism evidence="2">
    <name type="scientific">Zea mays</name>
    <name type="common">Maize</name>
    <dbReference type="NCBI Taxonomy" id="4577"/>
    <lineage>
        <taxon>Eukaryota</taxon>
        <taxon>Viridiplantae</taxon>
        <taxon>Streptophyta</taxon>
        <taxon>Embryophyta</taxon>
        <taxon>Tracheophyta</taxon>
        <taxon>Spermatophyta</taxon>
        <taxon>Magnoliopsida</taxon>
        <taxon>Liliopsida</taxon>
        <taxon>Poales</taxon>
        <taxon>Poaceae</taxon>
        <taxon>PACMAD clade</taxon>
        <taxon>Panicoideae</taxon>
        <taxon>Andropogonodae</taxon>
        <taxon>Andropogoneae</taxon>
        <taxon>Tripsacinae</taxon>
        <taxon>Zea</taxon>
    </lineage>
</organism>
<feature type="compositionally biased region" description="Low complexity" evidence="1">
    <location>
        <begin position="1"/>
        <end position="21"/>
    </location>
</feature>
<protein>
    <submittedName>
        <fullName evidence="2">Uncharacterized protein</fullName>
    </submittedName>
</protein>
<proteinExistence type="predicted"/>
<name>A0A317Y9I0_MAIZE</name>
<accession>A0A317Y9I0</accession>
<dbReference type="EMBL" id="NCVQ01000001">
    <property type="protein sequence ID" value="PWZ55163.1"/>
    <property type="molecule type" value="Genomic_DNA"/>
</dbReference>
<dbReference type="AlphaFoldDB" id="A0A317Y9I0"/>
<feature type="region of interest" description="Disordered" evidence="1">
    <location>
        <begin position="1"/>
        <end position="35"/>
    </location>
</feature>
<evidence type="ECO:0000313" key="2">
    <source>
        <dbReference type="EMBL" id="PWZ55163.1"/>
    </source>
</evidence>
<dbReference type="Proteomes" id="UP000251960">
    <property type="component" value="Chromosome 1"/>
</dbReference>
<sequence>MGASAPTTALSSAPPLPLSLLGGDNKEEEEGFRRVPGTHQECTSYSPRREYFLQPVCVILHFLQPVCELGIPPENITANQLLFGTLRETMATRQLLRLVMAQLIWRLGNLAEQTCSSVTAINVLTTEK</sequence>
<reference evidence="2" key="1">
    <citation type="journal article" date="2018" name="Nat. Genet.">
        <title>Extensive intraspecific gene order and gene structural variations between Mo17 and other maize genomes.</title>
        <authorList>
            <person name="Sun S."/>
            <person name="Zhou Y."/>
            <person name="Chen J."/>
            <person name="Shi J."/>
            <person name="Zhao H."/>
            <person name="Zhao H."/>
            <person name="Song W."/>
            <person name="Zhang M."/>
            <person name="Cui Y."/>
            <person name="Dong X."/>
            <person name="Liu H."/>
            <person name="Ma X."/>
            <person name="Jiao Y."/>
            <person name="Wang B."/>
            <person name="Wei X."/>
            <person name="Stein J.C."/>
            <person name="Glaubitz J.C."/>
            <person name="Lu F."/>
            <person name="Yu G."/>
            <person name="Liang C."/>
            <person name="Fengler K."/>
            <person name="Li B."/>
            <person name="Rafalski A."/>
            <person name="Schnable P.S."/>
            <person name="Ware D.H."/>
            <person name="Buckler E.S."/>
            <person name="Lai J."/>
        </authorList>
    </citation>
    <scope>NUCLEOTIDE SEQUENCE [LARGE SCALE GENOMIC DNA]</scope>
    <source>
        <tissue evidence="2">Seedling</tissue>
    </source>
</reference>
<comment type="caution">
    <text evidence="2">The sequence shown here is derived from an EMBL/GenBank/DDBJ whole genome shotgun (WGS) entry which is preliminary data.</text>
</comment>
<evidence type="ECO:0000256" key="1">
    <source>
        <dbReference type="SAM" id="MobiDB-lite"/>
    </source>
</evidence>